<dbReference type="GO" id="GO:0004527">
    <property type="term" value="F:exonuclease activity"/>
    <property type="evidence" value="ECO:0007669"/>
    <property type="project" value="UniProtKB-KW"/>
</dbReference>
<keyword evidence="8" id="KW-0269">Exonuclease</keyword>
<dbReference type="Gene3D" id="3.40.50.300">
    <property type="entry name" value="P-loop containing nucleotide triphosphate hydrolases"/>
    <property type="match status" value="3"/>
</dbReference>
<dbReference type="RefSeq" id="WP_349946045.1">
    <property type="nucleotide sequence ID" value="NZ_CP157940.1"/>
</dbReference>
<dbReference type="InterPro" id="IPR027785">
    <property type="entry name" value="UvrD-like_helicase_C"/>
</dbReference>
<organism evidence="8">
    <name type="scientific">Lacrimispora sp. BS-2</name>
    <dbReference type="NCBI Taxonomy" id="3151850"/>
    <lineage>
        <taxon>Bacteria</taxon>
        <taxon>Bacillati</taxon>
        <taxon>Bacillota</taxon>
        <taxon>Clostridia</taxon>
        <taxon>Lachnospirales</taxon>
        <taxon>Lachnospiraceae</taxon>
        <taxon>Lacrimispora</taxon>
    </lineage>
</organism>
<dbReference type="InterPro" id="IPR000212">
    <property type="entry name" value="DNA_helicase_UvrD/REP"/>
</dbReference>
<keyword evidence="4 5" id="KW-0067">ATP-binding</keyword>
<keyword evidence="2 5" id="KW-0378">Hydrolase</keyword>
<dbReference type="GO" id="GO:0005524">
    <property type="term" value="F:ATP binding"/>
    <property type="evidence" value="ECO:0007669"/>
    <property type="project" value="UniProtKB-UniRule"/>
</dbReference>
<evidence type="ECO:0000313" key="8">
    <source>
        <dbReference type="EMBL" id="XBS53820.1"/>
    </source>
</evidence>
<keyword evidence="3 5" id="KW-0347">Helicase</keyword>
<keyword evidence="1 5" id="KW-0547">Nucleotide-binding</keyword>
<evidence type="ECO:0000256" key="4">
    <source>
        <dbReference type="ARBA" id="ARBA00022840"/>
    </source>
</evidence>
<evidence type="ECO:0000259" key="7">
    <source>
        <dbReference type="PROSITE" id="PS51198"/>
    </source>
</evidence>
<dbReference type="PANTHER" id="PTHR11070">
    <property type="entry name" value="UVRD / RECB / PCRA DNA HELICASE FAMILY MEMBER"/>
    <property type="match status" value="1"/>
</dbReference>
<dbReference type="Pfam" id="PF00580">
    <property type="entry name" value="UvrD-helicase"/>
    <property type="match status" value="1"/>
</dbReference>
<dbReference type="InterPro" id="IPR027417">
    <property type="entry name" value="P-loop_NTPase"/>
</dbReference>
<dbReference type="InterPro" id="IPR014016">
    <property type="entry name" value="UvrD-like_ATP-bd"/>
</dbReference>
<accession>A0AAU7PNI9</accession>
<feature type="coiled-coil region" evidence="6">
    <location>
        <begin position="12"/>
        <end position="46"/>
    </location>
</feature>
<dbReference type="GO" id="GO:0000725">
    <property type="term" value="P:recombinational repair"/>
    <property type="evidence" value="ECO:0007669"/>
    <property type="project" value="TreeGrafter"/>
</dbReference>
<dbReference type="AlphaFoldDB" id="A0AAU7PNI9"/>
<dbReference type="PANTHER" id="PTHR11070:SF17">
    <property type="entry name" value="DNA HELICASE IV"/>
    <property type="match status" value="1"/>
</dbReference>
<proteinExistence type="predicted"/>
<keyword evidence="6" id="KW-0175">Coiled coil</keyword>
<evidence type="ECO:0000256" key="5">
    <source>
        <dbReference type="PROSITE-ProRule" id="PRU00560"/>
    </source>
</evidence>
<evidence type="ECO:0000256" key="6">
    <source>
        <dbReference type="SAM" id="Coils"/>
    </source>
</evidence>
<protein>
    <submittedName>
        <fullName evidence="8">3'-5' exonuclease</fullName>
    </submittedName>
</protein>
<dbReference type="SUPFAM" id="SSF52540">
    <property type="entry name" value="P-loop containing nucleoside triphosphate hydrolases"/>
    <property type="match status" value="1"/>
</dbReference>
<evidence type="ECO:0000256" key="1">
    <source>
        <dbReference type="ARBA" id="ARBA00022741"/>
    </source>
</evidence>
<name>A0AAU7PNI9_9FIRM</name>
<reference evidence="8" key="1">
    <citation type="submission" date="2024-06" db="EMBL/GenBank/DDBJ databases">
        <title>Lacrimispora cavernae sp. nov., a novel anaerobe isolated from bat guano pile inside a cave.</title>
        <authorList>
            <person name="Miller S.L."/>
            <person name="Lu N."/>
            <person name="King J."/>
            <person name="Sankaranarayanan K."/>
            <person name="Lawson P.A."/>
        </authorList>
    </citation>
    <scope>NUCLEOTIDE SEQUENCE</scope>
    <source>
        <strain evidence="8">BS-2</strain>
    </source>
</reference>
<dbReference type="Pfam" id="PF13538">
    <property type="entry name" value="UvrD_C_2"/>
    <property type="match status" value="1"/>
</dbReference>
<feature type="domain" description="UvrD-like helicase ATP-binding" evidence="7">
    <location>
        <begin position="214"/>
        <end position="569"/>
    </location>
</feature>
<dbReference type="GO" id="GO:0005829">
    <property type="term" value="C:cytosol"/>
    <property type="evidence" value="ECO:0007669"/>
    <property type="project" value="TreeGrafter"/>
</dbReference>
<gene>
    <name evidence="8" type="ORF">ABFV83_18765</name>
</gene>
<evidence type="ECO:0000256" key="2">
    <source>
        <dbReference type="ARBA" id="ARBA00022801"/>
    </source>
</evidence>
<dbReference type="GO" id="GO:0043138">
    <property type="term" value="F:3'-5' DNA helicase activity"/>
    <property type="evidence" value="ECO:0007669"/>
    <property type="project" value="TreeGrafter"/>
</dbReference>
<dbReference type="EMBL" id="CP157940">
    <property type="protein sequence ID" value="XBS53820.1"/>
    <property type="molecule type" value="Genomic_DNA"/>
</dbReference>
<dbReference type="GO" id="GO:0003677">
    <property type="term" value="F:DNA binding"/>
    <property type="evidence" value="ECO:0007669"/>
    <property type="project" value="InterPro"/>
</dbReference>
<feature type="binding site" evidence="5">
    <location>
        <begin position="235"/>
        <end position="242"/>
    </location>
    <ligand>
        <name>ATP</name>
        <dbReference type="ChEBI" id="CHEBI:30616"/>
    </ligand>
</feature>
<sequence>MDNNRTESEFEKSRLEQTIALAKKHVDQARDRNEENKSAIISAKKELRDNTSHSISNLWSSEGFEALAALNQYMDPITDKIADYEAVENKILLLENMIQSPYFARIDFKFDDEDTFEKVYIGRTSLKKDDTNEFFIYDWRSPIASVFYRFVLGQVFYDAPGGRITGEVNLKRQYEITKGELEYYFDADVQIVDEFLRKLLSQNTSPKMKTIVETIQKEQDIVIRDMENDLMMVQGVAGSGKTSIALHRAAYLMYQGLSSKLSADNILIISPNSLFEQYISNVLPELGEDHVVSVVFEDIIASVLQNEHVQSRNQFLENLISNFKYRDIIKSTIEFKTSRRFLEILDRFIDDLPHKWMNFEDVCYDGQCIISGEMIKEKVLSGRNETPLGMRLKLIKGYILELISESRKSRLKKSEKILIHEEMLKFMELDVKAVYRKLFHDKEYFYSLAKDIELPGSMDHILTFTQENLDTNLLYYDDATVLTYLNLKIYGVHKYKAIKQVVIDEAQDYYLLHFEIFRLLFQKAKFTVLGDINQTLEKREDLSLYQQIRKIFNKKKASLVTMDKSFRCTNEILNYGLRFLEQSTEIKSFNRKGDEPEIFAAEDQLSFHDMIASEVKACLEMGYQSIGLICKTEKNALFLFECLKDKADIQLIKNESTTDLHGVFIIPVYMSKGLEFDAVLICDADAENYYSPDDKKLLYIACTRALHRLNLFCRGEASPLLKERES</sequence>
<evidence type="ECO:0000256" key="3">
    <source>
        <dbReference type="ARBA" id="ARBA00022806"/>
    </source>
</evidence>
<keyword evidence="8" id="KW-0540">Nuclease</keyword>
<dbReference type="PROSITE" id="PS51198">
    <property type="entry name" value="UVRD_HELICASE_ATP_BIND"/>
    <property type="match status" value="1"/>
</dbReference>